<dbReference type="CDD" id="cd12148">
    <property type="entry name" value="fungal_TF_MHR"/>
    <property type="match status" value="1"/>
</dbReference>
<dbReference type="InterPro" id="IPR036864">
    <property type="entry name" value="Zn2-C6_fun-type_DNA-bd_sf"/>
</dbReference>
<keyword evidence="3" id="KW-0539">Nucleus</keyword>
<evidence type="ECO:0000313" key="6">
    <source>
        <dbReference type="EMBL" id="KAF2252153.1"/>
    </source>
</evidence>
<proteinExistence type="predicted"/>
<dbReference type="GO" id="GO:0005634">
    <property type="term" value="C:nucleus"/>
    <property type="evidence" value="ECO:0007669"/>
    <property type="project" value="UniProtKB-SubCell"/>
</dbReference>
<dbReference type="SMART" id="SM00906">
    <property type="entry name" value="Fungal_trans"/>
    <property type="match status" value="1"/>
</dbReference>
<dbReference type="OrthoDB" id="4898680at2759"/>
<dbReference type="InterPro" id="IPR001138">
    <property type="entry name" value="Zn2Cys6_DnaBD"/>
</dbReference>
<dbReference type="SUPFAM" id="SSF57701">
    <property type="entry name" value="Zn2/Cys6 DNA-binding domain"/>
    <property type="match status" value="1"/>
</dbReference>
<feature type="region of interest" description="Disordered" evidence="4">
    <location>
        <begin position="54"/>
        <end position="89"/>
    </location>
</feature>
<keyword evidence="7" id="KW-1185">Reference proteome</keyword>
<accession>A0A6A6IRK0</accession>
<reference evidence="6" key="1">
    <citation type="journal article" date="2020" name="Stud. Mycol.">
        <title>101 Dothideomycetes genomes: a test case for predicting lifestyles and emergence of pathogens.</title>
        <authorList>
            <person name="Haridas S."/>
            <person name="Albert R."/>
            <person name="Binder M."/>
            <person name="Bloem J."/>
            <person name="Labutti K."/>
            <person name="Salamov A."/>
            <person name="Andreopoulos B."/>
            <person name="Baker S."/>
            <person name="Barry K."/>
            <person name="Bills G."/>
            <person name="Bluhm B."/>
            <person name="Cannon C."/>
            <person name="Castanera R."/>
            <person name="Culley D."/>
            <person name="Daum C."/>
            <person name="Ezra D."/>
            <person name="Gonzalez J."/>
            <person name="Henrissat B."/>
            <person name="Kuo A."/>
            <person name="Liang C."/>
            <person name="Lipzen A."/>
            <person name="Lutzoni F."/>
            <person name="Magnuson J."/>
            <person name="Mondo S."/>
            <person name="Nolan M."/>
            <person name="Ohm R."/>
            <person name="Pangilinan J."/>
            <person name="Park H.-J."/>
            <person name="Ramirez L."/>
            <person name="Alfaro M."/>
            <person name="Sun H."/>
            <person name="Tritt A."/>
            <person name="Yoshinaga Y."/>
            <person name="Zwiers L.-H."/>
            <person name="Turgeon B."/>
            <person name="Goodwin S."/>
            <person name="Spatafora J."/>
            <person name="Crous P."/>
            <person name="Grigoriev I."/>
        </authorList>
    </citation>
    <scope>NUCLEOTIDE SEQUENCE</scope>
    <source>
        <strain evidence="6">CBS 122368</strain>
    </source>
</reference>
<organism evidence="6 7">
    <name type="scientific">Trematosphaeria pertusa</name>
    <dbReference type="NCBI Taxonomy" id="390896"/>
    <lineage>
        <taxon>Eukaryota</taxon>
        <taxon>Fungi</taxon>
        <taxon>Dikarya</taxon>
        <taxon>Ascomycota</taxon>
        <taxon>Pezizomycotina</taxon>
        <taxon>Dothideomycetes</taxon>
        <taxon>Pleosporomycetidae</taxon>
        <taxon>Pleosporales</taxon>
        <taxon>Massarineae</taxon>
        <taxon>Trematosphaeriaceae</taxon>
        <taxon>Trematosphaeria</taxon>
    </lineage>
</organism>
<dbReference type="PANTHER" id="PTHR31001:SF82">
    <property type="entry name" value="ZN(II)2CYS6 TRANSCRIPTION FACTOR (EUROFUNG)"/>
    <property type="match status" value="1"/>
</dbReference>
<dbReference type="Pfam" id="PF00172">
    <property type="entry name" value="Zn_clus"/>
    <property type="match status" value="1"/>
</dbReference>
<evidence type="ECO:0000256" key="2">
    <source>
        <dbReference type="ARBA" id="ARBA00022723"/>
    </source>
</evidence>
<dbReference type="GO" id="GO:0008270">
    <property type="term" value="F:zinc ion binding"/>
    <property type="evidence" value="ECO:0007669"/>
    <property type="project" value="InterPro"/>
</dbReference>
<sequence length="697" mass="78927">MSSSRRNGKPASCEPCRLNKTKCDHNYPKCGRCHQRGIADRCFYHPAPLTKRREVDEDRVNDPRPAKRKRTSRLNPWEALPTPSLSQDDRLADAVAAETYRPGYLGPTSYAAILPKDDDSPEQRDRAASVGSEDSDRELCHQHPLTKPIRTQMATDILRALRHYPLIRDLVLWYADSCQAGVVPLPLEVDLVNALRPLVEKYKLTNSVPDPRLVSDVLENSTRPLRVSPSLPAREFHKICSGDHLRFETLGLLLALAGRALVFGAYSNLFADADNRALKPRLIDEMLRASTACVMLCNLISPVNDLILWMFYENYMLSLLVCGYTGPPSWMRLGEWVTQGYALGLHRESSWVGLPPWLAETRRRVFCSTYNNDKMISTFLGRPLRMSIRHTDVKMPLDLSDDDLISDPATLDSAIQSLDEQGWNTKGLYIRAAWLRLRFVASQFREEILDLASMKLDENVERQLLDISRRIHSSWETFPQHLRYRASCWDEGIQPRVCLMLVAVHQAHWYNEFMIHKLLDRQPLTSNTELLRVSTYLLSSTLTLGTVRDRSYDIHRDFLYIMMHHGIPSGSVLAIALQEQQRTGAQFPPSISRAEVIRMLSVLISHLDAAAHLDCSGARPGEANYNLCRKASKTFTRIVDAVLDPKPANSAPEATPVSGELDLELDLDLFTAPVFEGMEFPVGDDGIDWSSVAQWEL</sequence>
<gene>
    <name evidence="6" type="ORF">BU26DRAFT_479668</name>
</gene>
<dbReference type="Pfam" id="PF04082">
    <property type="entry name" value="Fungal_trans"/>
    <property type="match status" value="1"/>
</dbReference>
<dbReference type="GO" id="GO:0006351">
    <property type="term" value="P:DNA-templated transcription"/>
    <property type="evidence" value="ECO:0007669"/>
    <property type="project" value="InterPro"/>
</dbReference>
<feature type="region of interest" description="Disordered" evidence="4">
    <location>
        <begin position="111"/>
        <end position="143"/>
    </location>
</feature>
<name>A0A6A6IRK0_9PLEO</name>
<dbReference type="GO" id="GO:0003677">
    <property type="term" value="F:DNA binding"/>
    <property type="evidence" value="ECO:0007669"/>
    <property type="project" value="InterPro"/>
</dbReference>
<dbReference type="RefSeq" id="XP_033687157.1">
    <property type="nucleotide sequence ID" value="XM_033825673.1"/>
</dbReference>
<dbReference type="PANTHER" id="PTHR31001">
    <property type="entry name" value="UNCHARACTERIZED TRANSCRIPTIONAL REGULATORY PROTEIN"/>
    <property type="match status" value="1"/>
</dbReference>
<evidence type="ECO:0000259" key="5">
    <source>
        <dbReference type="PROSITE" id="PS50048"/>
    </source>
</evidence>
<keyword evidence="2" id="KW-0479">Metal-binding</keyword>
<evidence type="ECO:0000313" key="7">
    <source>
        <dbReference type="Proteomes" id="UP000800094"/>
    </source>
</evidence>
<dbReference type="GO" id="GO:0000981">
    <property type="term" value="F:DNA-binding transcription factor activity, RNA polymerase II-specific"/>
    <property type="evidence" value="ECO:0007669"/>
    <property type="project" value="InterPro"/>
</dbReference>
<dbReference type="PROSITE" id="PS00463">
    <property type="entry name" value="ZN2_CY6_FUNGAL_1"/>
    <property type="match status" value="1"/>
</dbReference>
<dbReference type="SMART" id="SM00066">
    <property type="entry name" value="GAL4"/>
    <property type="match status" value="1"/>
</dbReference>
<dbReference type="InterPro" id="IPR050613">
    <property type="entry name" value="Sec_Metabolite_Reg"/>
</dbReference>
<dbReference type="GeneID" id="54579003"/>
<evidence type="ECO:0000256" key="4">
    <source>
        <dbReference type="SAM" id="MobiDB-lite"/>
    </source>
</evidence>
<protein>
    <recommendedName>
        <fullName evidence="5">Zn(2)-C6 fungal-type domain-containing protein</fullName>
    </recommendedName>
</protein>
<dbReference type="Gene3D" id="4.10.240.10">
    <property type="entry name" value="Zn(2)-C6 fungal-type DNA-binding domain"/>
    <property type="match status" value="1"/>
</dbReference>
<feature type="compositionally biased region" description="Basic and acidic residues" evidence="4">
    <location>
        <begin position="54"/>
        <end position="65"/>
    </location>
</feature>
<dbReference type="InterPro" id="IPR007219">
    <property type="entry name" value="XnlR_reg_dom"/>
</dbReference>
<dbReference type="Proteomes" id="UP000800094">
    <property type="component" value="Unassembled WGS sequence"/>
</dbReference>
<feature type="domain" description="Zn(2)-C6 fungal-type" evidence="5">
    <location>
        <begin position="12"/>
        <end position="44"/>
    </location>
</feature>
<comment type="subcellular location">
    <subcellularLocation>
        <location evidence="1">Nucleus</location>
    </subcellularLocation>
</comment>
<dbReference type="AlphaFoldDB" id="A0A6A6IRK0"/>
<dbReference type="EMBL" id="ML987192">
    <property type="protein sequence ID" value="KAF2252153.1"/>
    <property type="molecule type" value="Genomic_DNA"/>
</dbReference>
<evidence type="ECO:0000256" key="3">
    <source>
        <dbReference type="ARBA" id="ARBA00023242"/>
    </source>
</evidence>
<evidence type="ECO:0000256" key="1">
    <source>
        <dbReference type="ARBA" id="ARBA00004123"/>
    </source>
</evidence>
<dbReference type="PROSITE" id="PS50048">
    <property type="entry name" value="ZN2_CY6_FUNGAL_2"/>
    <property type="match status" value="1"/>
</dbReference>
<feature type="compositionally biased region" description="Basic and acidic residues" evidence="4">
    <location>
        <begin position="115"/>
        <end position="127"/>
    </location>
</feature>
<dbReference type="CDD" id="cd00067">
    <property type="entry name" value="GAL4"/>
    <property type="match status" value="1"/>
</dbReference>